<dbReference type="InterPro" id="IPR005754">
    <property type="entry name" value="Sortase"/>
</dbReference>
<keyword evidence="3" id="KW-0472">Membrane</keyword>
<keyword evidence="3" id="KW-1133">Transmembrane helix</keyword>
<feature type="transmembrane region" description="Helical" evidence="3">
    <location>
        <begin position="265"/>
        <end position="286"/>
    </location>
</feature>
<evidence type="ECO:0000256" key="2">
    <source>
        <dbReference type="SAM" id="MobiDB-lite"/>
    </source>
</evidence>
<evidence type="ECO:0000313" key="5">
    <source>
        <dbReference type="Proteomes" id="UP000233276"/>
    </source>
</evidence>
<evidence type="ECO:0000256" key="3">
    <source>
        <dbReference type="SAM" id="Phobius"/>
    </source>
</evidence>
<keyword evidence="1" id="KW-0378">Hydrolase</keyword>
<gene>
    <name evidence="4" type="ORF">CXR34_05245</name>
</gene>
<dbReference type="EMBL" id="CP025299">
    <property type="protein sequence ID" value="AUG28935.1"/>
    <property type="molecule type" value="Genomic_DNA"/>
</dbReference>
<keyword evidence="3" id="KW-0812">Transmembrane</keyword>
<evidence type="ECO:0000256" key="1">
    <source>
        <dbReference type="ARBA" id="ARBA00022801"/>
    </source>
</evidence>
<dbReference type="InterPro" id="IPR023365">
    <property type="entry name" value="Sortase_dom-sf"/>
</dbReference>
<dbReference type="Proteomes" id="UP000233276">
    <property type="component" value="Chromosome"/>
</dbReference>
<evidence type="ECO:0000313" key="4">
    <source>
        <dbReference type="EMBL" id="AUG28935.1"/>
    </source>
</evidence>
<dbReference type="Gene3D" id="2.40.260.10">
    <property type="entry name" value="Sortase"/>
    <property type="match status" value="1"/>
</dbReference>
<dbReference type="Pfam" id="PF04203">
    <property type="entry name" value="Sortase"/>
    <property type="match status" value="1"/>
</dbReference>
<dbReference type="GO" id="GO:0016787">
    <property type="term" value="F:hydrolase activity"/>
    <property type="evidence" value="ECO:0007669"/>
    <property type="project" value="UniProtKB-KW"/>
</dbReference>
<feature type="compositionally biased region" description="Pro residues" evidence="2">
    <location>
        <begin position="15"/>
        <end position="24"/>
    </location>
</feature>
<dbReference type="SUPFAM" id="SSF63817">
    <property type="entry name" value="Sortase"/>
    <property type="match status" value="1"/>
</dbReference>
<proteinExistence type="predicted"/>
<dbReference type="AlphaFoldDB" id="A0A2K9D5J3"/>
<dbReference type="RefSeq" id="WP_101305810.1">
    <property type="nucleotide sequence ID" value="NZ_CP025299.1"/>
</dbReference>
<organism evidence="4 5">
    <name type="scientific">Microbacterium hominis</name>
    <dbReference type="NCBI Taxonomy" id="162426"/>
    <lineage>
        <taxon>Bacteria</taxon>
        <taxon>Bacillati</taxon>
        <taxon>Actinomycetota</taxon>
        <taxon>Actinomycetes</taxon>
        <taxon>Micrococcales</taxon>
        <taxon>Microbacteriaceae</taxon>
        <taxon>Microbacterium</taxon>
    </lineage>
</organism>
<reference evidence="4 5" key="1">
    <citation type="submission" date="2017-12" db="EMBL/GenBank/DDBJ databases">
        <title>Isolation and characterization of estrogens degradatiion strain Microbacterium hominis SJTG1.</title>
        <authorList>
            <person name="Xiong W."/>
            <person name="Yin C."/>
            <person name="Zheng D."/>
            <person name="Liang R."/>
        </authorList>
    </citation>
    <scope>NUCLEOTIDE SEQUENCE [LARGE SCALE GENOMIC DNA]</scope>
    <source>
        <strain evidence="4 5">SJTG1</strain>
    </source>
</reference>
<sequence>MTLFEERTQIVAPAPAAPASPPPPRRPRRMPRPIPQYAPLTAGQALARGILALVAALALAFVFHLLILSHVLHFAAQQQLSDTYRAQLAAGTAPVSEGDFDDVLLADGVPVGIIEIPRLGIREVISEGTSSGVLTGGPGHRRDTVLPGQVGVSVVMGRAAAFGGPFGRLQSLQPGDTFEVRTGQGAHTFEVLGVRYAGDPTPPAPARGESRLILMTARGAPYVPTGIAYVDATLTSPAQPAGARQTTPVTLPPSDRAMATDTSTVWALVFALQFLVAAEVAAVWAFRRVGAQKTWIVFVPVLLLASVFVCDQLVRLLPNLL</sequence>
<feature type="region of interest" description="Disordered" evidence="2">
    <location>
        <begin position="12"/>
        <end position="33"/>
    </location>
</feature>
<feature type="transmembrane region" description="Helical" evidence="3">
    <location>
        <begin position="295"/>
        <end position="314"/>
    </location>
</feature>
<accession>A0A2K9D5J3</accession>
<name>A0A2K9D5J3_9MICO</name>
<feature type="transmembrane region" description="Helical" evidence="3">
    <location>
        <begin position="50"/>
        <end position="72"/>
    </location>
</feature>
<protein>
    <submittedName>
        <fullName evidence="4">Sortase</fullName>
    </submittedName>
</protein>
<dbReference type="KEGG" id="mhos:CXR34_05245"/>